<dbReference type="Pfam" id="PF07541">
    <property type="entry name" value="EIF_2_alpha"/>
    <property type="match status" value="1"/>
</dbReference>
<keyword evidence="7" id="KW-1185">Reference proteome</keyword>
<dbReference type="CDD" id="cd04452">
    <property type="entry name" value="S1_IF2_alpha"/>
    <property type="match status" value="1"/>
</dbReference>
<evidence type="ECO:0000256" key="4">
    <source>
        <dbReference type="SAM" id="MobiDB-lite"/>
    </source>
</evidence>
<gene>
    <name evidence="6" type="ORF">CY34DRAFT_811279</name>
</gene>
<sequence>MRYYEQRYPEVDELVMVQVRQIAEMGAYVKLLEYDNIEGMILLSELSRRRIRSIQKLIRVGRNEVVVVLRVDREKGYIDLSKRRVSPEDIIKCEERYMKSKAVASIMRHVASKLPSMDADAAISPEDEAVEKETKKSRRAAKKENPEEVAAVMAAEEAAVPHDGSNEEERLEKLYEQVGWPLGHKYGHTYDAFKLALTEQETVFSSIPNPVSSAAISILMGTIARRLTPQPIKLRADIELTCYTPAGIDAIKKALRAGEAQSNETVPIKAKLVAPPLYVLSTNATDKYAAVDRLERAIESILGAIEGQGGNLVVKMKPKAVSETEEQDLAQLMAKAGQENAEVSGDEDDEEGV</sequence>
<evidence type="ECO:0000256" key="1">
    <source>
        <dbReference type="ARBA" id="ARBA00007223"/>
    </source>
</evidence>
<feature type="domain" description="S1 motif" evidence="5">
    <location>
        <begin position="12"/>
        <end position="83"/>
    </location>
</feature>
<dbReference type="GO" id="GO:0005850">
    <property type="term" value="C:eukaryotic translation initiation factor 2 complex"/>
    <property type="evidence" value="ECO:0007669"/>
    <property type="project" value="TreeGrafter"/>
</dbReference>
<feature type="region of interest" description="Disordered" evidence="4">
    <location>
        <begin position="122"/>
        <end position="148"/>
    </location>
</feature>
<organism evidence="6 7">
    <name type="scientific">Suillus luteus UH-Slu-Lm8-n1</name>
    <dbReference type="NCBI Taxonomy" id="930992"/>
    <lineage>
        <taxon>Eukaryota</taxon>
        <taxon>Fungi</taxon>
        <taxon>Dikarya</taxon>
        <taxon>Basidiomycota</taxon>
        <taxon>Agaricomycotina</taxon>
        <taxon>Agaricomycetes</taxon>
        <taxon>Agaricomycetidae</taxon>
        <taxon>Boletales</taxon>
        <taxon>Suillineae</taxon>
        <taxon>Suillaceae</taxon>
        <taxon>Suillus</taxon>
    </lineage>
</organism>
<name>A0A0D0AX28_9AGAM</name>
<dbReference type="PANTHER" id="PTHR10602:SF0">
    <property type="entry name" value="EUKARYOTIC TRANSLATION INITIATION FACTOR 2 SUBUNIT 1"/>
    <property type="match status" value="1"/>
</dbReference>
<dbReference type="InterPro" id="IPR044126">
    <property type="entry name" value="S1_IF2_alpha"/>
</dbReference>
<dbReference type="SUPFAM" id="SSF110993">
    <property type="entry name" value="eIF-2-alpha, C-terminal domain"/>
    <property type="match status" value="1"/>
</dbReference>
<dbReference type="STRING" id="930992.A0A0D0AX28"/>
<dbReference type="HOGENOM" id="CLU_033458_0_1_1"/>
<dbReference type="SUPFAM" id="SSF50249">
    <property type="entry name" value="Nucleic acid-binding proteins"/>
    <property type="match status" value="1"/>
</dbReference>
<dbReference type="SMART" id="SM00316">
    <property type="entry name" value="S1"/>
    <property type="match status" value="1"/>
</dbReference>
<dbReference type="Pfam" id="PF00575">
    <property type="entry name" value="S1"/>
    <property type="match status" value="1"/>
</dbReference>
<keyword evidence="2" id="KW-0396">Initiation factor</keyword>
<dbReference type="Proteomes" id="UP000054485">
    <property type="component" value="Unassembled WGS sequence"/>
</dbReference>
<proteinExistence type="inferred from homology"/>
<dbReference type="InterPro" id="IPR011488">
    <property type="entry name" value="TIF_2_asu"/>
</dbReference>
<evidence type="ECO:0000256" key="3">
    <source>
        <dbReference type="ARBA" id="ARBA00022917"/>
    </source>
</evidence>
<dbReference type="InterPro" id="IPR024055">
    <property type="entry name" value="TIF2_asu_C"/>
</dbReference>
<dbReference type="EMBL" id="KN835530">
    <property type="protein sequence ID" value="KIK36423.1"/>
    <property type="molecule type" value="Genomic_DNA"/>
</dbReference>
<dbReference type="GO" id="GO:0003723">
    <property type="term" value="F:RNA binding"/>
    <property type="evidence" value="ECO:0007669"/>
    <property type="project" value="InterPro"/>
</dbReference>
<dbReference type="InParanoid" id="A0A0D0AX28"/>
<dbReference type="PANTHER" id="PTHR10602">
    <property type="entry name" value="EUKARYOTIC TRANSLATION INITIATION FACTOR 2 SUBUNIT 1"/>
    <property type="match status" value="1"/>
</dbReference>
<keyword evidence="3" id="KW-0648">Protein biosynthesis</keyword>
<accession>A0A0D0AX28</accession>
<dbReference type="InterPro" id="IPR003029">
    <property type="entry name" value="S1_domain"/>
</dbReference>
<protein>
    <recommendedName>
        <fullName evidence="5">S1 motif domain-containing protein</fullName>
    </recommendedName>
</protein>
<dbReference type="SUPFAM" id="SSF116742">
    <property type="entry name" value="eIF2alpha middle domain-like"/>
    <property type="match status" value="1"/>
</dbReference>
<feature type="region of interest" description="Disordered" evidence="4">
    <location>
        <begin position="333"/>
        <end position="353"/>
    </location>
</feature>
<evidence type="ECO:0000259" key="5">
    <source>
        <dbReference type="PROSITE" id="PS50126"/>
    </source>
</evidence>
<dbReference type="Gene3D" id="1.10.150.190">
    <property type="entry name" value="Translation initiation factor 2, subunit 1, domain 2"/>
    <property type="match status" value="1"/>
</dbReference>
<dbReference type="GO" id="GO:0033290">
    <property type="term" value="C:eukaryotic 48S preinitiation complex"/>
    <property type="evidence" value="ECO:0007669"/>
    <property type="project" value="TreeGrafter"/>
</dbReference>
<dbReference type="OrthoDB" id="1685042at2759"/>
<dbReference type="InterPro" id="IPR012340">
    <property type="entry name" value="NA-bd_OB-fold"/>
</dbReference>
<evidence type="ECO:0000313" key="6">
    <source>
        <dbReference type="EMBL" id="KIK36423.1"/>
    </source>
</evidence>
<dbReference type="Gene3D" id="2.40.50.140">
    <property type="entry name" value="Nucleic acid-binding proteins"/>
    <property type="match status" value="1"/>
</dbReference>
<dbReference type="GO" id="GO:0003743">
    <property type="term" value="F:translation initiation factor activity"/>
    <property type="evidence" value="ECO:0007669"/>
    <property type="project" value="UniProtKB-KW"/>
</dbReference>
<dbReference type="GO" id="GO:0043022">
    <property type="term" value="F:ribosome binding"/>
    <property type="evidence" value="ECO:0007669"/>
    <property type="project" value="TreeGrafter"/>
</dbReference>
<dbReference type="FunFam" id="2.40.50.140:FF:000015">
    <property type="entry name" value="Eukaryotic translation initiation factor 2 subunit alpha"/>
    <property type="match status" value="1"/>
</dbReference>
<dbReference type="AlphaFoldDB" id="A0A0D0AX28"/>
<feature type="compositionally biased region" description="Acidic residues" evidence="4">
    <location>
        <begin position="344"/>
        <end position="353"/>
    </location>
</feature>
<dbReference type="Gene3D" id="3.30.70.1130">
    <property type="entry name" value="EIF_2_alpha"/>
    <property type="match status" value="1"/>
</dbReference>
<dbReference type="FunCoup" id="A0A0D0AX28">
    <property type="interactions" value="691"/>
</dbReference>
<comment type="similarity">
    <text evidence="1">Belongs to the eIF-2-alpha family.</text>
</comment>
<evidence type="ECO:0000313" key="7">
    <source>
        <dbReference type="Proteomes" id="UP000054485"/>
    </source>
</evidence>
<dbReference type="InterPro" id="IPR024054">
    <property type="entry name" value="TIF2_asu_middle_sf"/>
</dbReference>
<dbReference type="PROSITE" id="PS50126">
    <property type="entry name" value="S1"/>
    <property type="match status" value="1"/>
</dbReference>
<reference evidence="6 7" key="1">
    <citation type="submission" date="2014-04" db="EMBL/GenBank/DDBJ databases">
        <authorList>
            <consortium name="DOE Joint Genome Institute"/>
            <person name="Kuo A."/>
            <person name="Ruytinx J."/>
            <person name="Rineau F."/>
            <person name="Colpaert J."/>
            <person name="Kohler A."/>
            <person name="Nagy L.G."/>
            <person name="Floudas D."/>
            <person name="Copeland A."/>
            <person name="Barry K.W."/>
            <person name="Cichocki N."/>
            <person name="Veneault-Fourrey C."/>
            <person name="LaButti K."/>
            <person name="Lindquist E.A."/>
            <person name="Lipzen A."/>
            <person name="Lundell T."/>
            <person name="Morin E."/>
            <person name="Murat C."/>
            <person name="Sun H."/>
            <person name="Tunlid A."/>
            <person name="Henrissat B."/>
            <person name="Grigoriev I.V."/>
            <person name="Hibbett D.S."/>
            <person name="Martin F."/>
            <person name="Nordberg H.P."/>
            <person name="Cantor M.N."/>
            <person name="Hua S.X."/>
        </authorList>
    </citation>
    <scope>NUCLEOTIDE SEQUENCE [LARGE SCALE GENOMIC DNA]</scope>
    <source>
        <strain evidence="6 7">UH-Slu-Lm8-n1</strain>
    </source>
</reference>
<evidence type="ECO:0000256" key="2">
    <source>
        <dbReference type="ARBA" id="ARBA00022540"/>
    </source>
</evidence>
<dbReference type="FunFam" id="3.30.70.1130:FF:000001">
    <property type="entry name" value="Eukaryotic translation initiation factor 2 subunit 1"/>
    <property type="match status" value="1"/>
</dbReference>
<reference evidence="7" key="2">
    <citation type="submission" date="2015-01" db="EMBL/GenBank/DDBJ databases">
        <title>Evolutionary Origins and Diversification of the Mycorrhizal Mutualists.</title>
        <authorList>
            <consortium name="DOE Joint Genome Institute"/>
            <consortium name="Mycorrhizal Genomics Consortium"/>
            <person name="Kohler A."/>
            <person name="Kuo A."/>
            <person name="Nagy L.G."/>
            <person name="Floudas D."/>
            <person name="Copeland A."/>
            <person name="Barry K.W."/>
            <person name="Cichocki N."/>
            <person name="Veneault-Fourrey C."/>
            <person name="LaButti K."/>
            <person name="Lindquist E.A."/>
            <person name="Lipzen A."/>
            <person name="Lundell T."/>
            <person name="Morin E."/>
            <person name="Murat C."/>
            <person name="Riley R."/>
            <person name="Ohm R."/>
            <person name="Sun H."/>
            <person name="Tunlid A."/>
            <person name="Henrissat B."/>
            <person name="Grigoriev I.V."/>
            <person name="Hibbett D.S."/>
            <person name="Martin F."/>
        </authorList>
    </citation>
    <scope>NUCLEOTIDE SEQUENCE [LARGE SCALE GENOMIC DNA]</scope>
    <source>
        <strain evidence="7">UH-Slu-Lm8-n1</strain>
    </source>
</reference>